<gene>
    <name evidence="1" type="ORF">PbB2_02753</name>
</gene>
<evidence type="ECO:0000313" key="1">
    <source>
        <dbReference type="EMBL" id="GBF59061.1"/>
    </source>
</evidence>
<organism evidence="1 2">
    <name type="scientific">Candidatus Phycosocius bacilliformis</name>
    <dbReference type="NCBI Taxonomy" id="1445552"/>
    <lineage>
        <taxon>Bacteria</taxon>
        <taxon>Pseudomonadati</taxon>
        <taxon>Pseudomonadota</taxon>
        <taxon>Alphaproteobacteria</taxon>
        <taxon>Caulobacterales</taxon>
        <taxon>Caulobacterales incertae sedis</taxon>
        <taxon>Candidatus Phycosocius</taxon>
    </lineage>
</organism>
<accession>A0A2P2EDE8</accession>
<dbReference type="Proteomes" id="UP000245086">
    <property type="component" value="Unassembled WGS sequence"/>
</dbReference>
<protein>
    <submittedName>
        <fullName evidence="1">Uncharacterized protein</fullName>
    </submittedName>
</protein>
<reference evidence="1 2" key="1">
    <citation type="journal article" date="2018" name="Genome Announc.">
        <title>Draft Genome Sequence of "Candidatus Phycosocius bacilliformis," an Alphaproteobacterial Ectosymbiont of the Hydrocarbon-Producing Green Alga Botryococcus braunii.</title>
        <authorList>
            <person name="Tanabe Y."/>
            <person name="Yamaguchi H."/>
            <person name="Watanabe M.M."/>
        </authorList>
    </citation>
    <scope>NUCLEOTIDE SEQUENCE [LARGE SCALE GENOMIC DNA]</scope>
    <source>
        <strain evidence="1 2">BOTRYCO-2</strain>
    </source>
</reference>
<dbReference type="OrthoDB" id="8444819at2"/>
<proteinExistence type="predicted"/>
<dbReference type="AlphaFoldDB" id="A0A2P2EDE8"/>
<sequence length="637" mass="70810">MFTTIESFKRFAKELKDIAGTPEPLSLSTCQNLTAKTFGYRDWHDLHTRIEKGVFLGKAANGKVLGSILYDLGSNVDGTEIVSALIRERTFRGGKATKLANEFSVIETQYVAEVRRLVKSCPVGKFVVVSGSDGMGKRSAVSGSLTRPNSLTGLPANNLVCWYDSPSPLNIEVLHTFAEMVSGKSLPWPMTAIKVEHELLTAFGTVQPAAFVVKRYALREALSCKEQRSEWERFARIIASSNCPWIFIDETREFSDDGSKLLIAMAEVPAIQSLFAGQICSVPVSLSEDSRALVRHFEFRHFGTSSNVWDDDALLAKFLNACWDLSPMSMNLAIERMANTKVTQEGKAGWIERIEAEAKRVAVKRASFAEVKQYDPPESVAFPKFEPFPLRALFEPLHVRQSGRHEGSRFFFSINGLPVKMVMDDQERDECSIQFWADIESPTDAGAIVRDGIVAWSEEGSHYLCQFSFSKSKLGLPPRFCHSSFFEVIEGISKPILESLVPRDTELLNGSMSELMVCLQAIQAASGAQCVLLETATPTLPPEFIIDRGIVGGFWPEDSRLLLRKQLVEAFNPVGWSWSEDGMDIVAANVIMTETFEGRKRKSTEEVELMVAGLPDRLSTLKSLIVDLAVMPVTTRF</sequence>
<keyword evidence="2" id="KW-1185">Reference proteome</keyword>
<dbReference type="RefSeq" id="WP_108985918.1">
    <property type="nucleotide sequence ID" value="NZ_BFBR01000010.1"/>
</dbReference>
<comment type="caution">
    <text evidence="1">The sequence shown here is derived from an EMBL/GenBank/DDBJ whole genome shotgun (WGS) entry which is preliminary data.</text>
</comment>
<name>A0A2P2EDE8_9PROT</name>
<evidence type="ECO:0000313" key="2">
    <source>
        <dbReference type="Proteomes" id="UP000245086"/>
    </source>
</evidence>
<dbReference type="EMBL" id="BFBR01000010">
    <property type="protein sequence ID" value="GBF59061.1"/>
    <property type="molecule type" value="Genomic_DNA"/>
</dbReference>